<dbReference type="OrthoDB" id="4564763at2"/>
<name>A0A386ZEG8_9NOCA</name>
<gene>
    <name evidence="2" type="ORF">D7D52_20265</name>
</gene>
<dbReference type="Pfam" id="PF04149">
    <property type="entry name" value="DUF397"/>
    <property type="match status" value="1"/>
</dbReference>
<dbReference type="Proteomes" id="UP000267164">
    <property type="component" value="Chromosome"/>
</dbReference>
<organism evidence="2 3">
    <name type="scientific">Nocardia yunnanensis</name>
    <dbReference type="NCBI Taxonomy" id="2382165"/>
    <lineage>
        <taxon>Bacteria</taxon>
        <taxon>Bacillati</taxon>
        <taxon>Actinomycetota</taxon>
        <taxon>Actinomycetes</taxon>
        <taxon>Mycobacteriales</taxon>
        <taxon>Nocardiaceae</taxon>
        <taxon>Nocardia</taxon>
    </lineage>
</organism>
<protein>
    <submittedName>
        <fullName evidence="2">DUF397 domain-containing protein</fullName>
    </submittedName>
</protein>
<proteinExistence type="predicted"/>
<evidence type="ECO:0000259" key="1">
    <source>
        <dbReference type="Pfam" id="PF04149"/>
    </source>
</evidence>
<dbReference type="AlphaFoldDB" id="A0A386ZEG8"/>
<keyword evidence="3" id="KW-1185">Reference proteome</keyword>
<sequence>MNADLSRAQWFKSTYSSSSGGECLEAAHLSSGEVAVRDSKLGGSSPVLVFGSAAWDRFARAVQAGTFDPA</sequence>
<dbReference type="RefSeq" id="WP_120738640.1">
    <property type="nucleotide sequence ID" value="NZ_CP032568.1"/>
</dbReference>
<feature type="domain" description="DUF397" evidence="1">
    <location>
        <begin position="8"/>
        <end position="62"/>
    </location>
</feature>
<reference evidence="2 3" key="1">
    <citation type="submission" date="2018-09" db="EMBL/GenBank/DDBJ databases">
        <title>Nocardia yunnanensis sp. nov., an actinomycete isolated from a soil sample.</title>
        <authorList>
            <person name="Zhang J."/>
        </authorList>
    </citation>
    <scope>NUCLEOTIDE SEQUENCE [LARGE SCALE GENOMIC DNA]</scope>
    <source>
        <strain evidence="2 3">CFHS0054</strain>
    </source>
</reference>
<evidence type="ECO:0000313" key="3">
    <source>
        <dbReference type="Proteomes" id="UP000267164"/>
    </source>
</evidence>
<dbReference type="EMBL" id="CP032568">
    <property type="protein sequence ID" value="AYF75787.1"/>
    <property type="molecule type" value="Genomic_DNA"/>
</dbReference>
<dbReference type="InterPro" id="IPR007278">
    <property type="entry name" value="DUF397"/>
</dbReference>
<evidence type="ECO:0000313" key="2">
    <source>
        <dbReference type="EMBL" id="AYF75787.1"/>
    </source>
</evidence>
<accession>A0A386ZEG8</accession>
<dbReference type="KEGG" id="nyu:D7D52_20265"/>